<organism evidence="1 2">
    <name type="scientific">Naganishia friedmannii</name>
    <dbReference type="NCBI Taxonomy" id="89922"/>
    <lineage>
        <taxon>Eukaryota</taxon>
        <taxon>Fungi</taxon>
        <taxon>Dikarya</taxon>
        <taxon>Basidiomycota</taxon>
        <taxon>Agaricomycotina</taxon>
        <taxon>Tremellomycetes</taxon>
        <taxon>Filobasidiales</taxon>
        <taxon>Filobasidiaceae</taxon>
        <taxon>Naganishia</taxon>
    </lineage>
</organism>
<comment type="caution">
    <text evidence="1">The sequence shown here is derived from an EMBL/GenBank/DDBJ whole genome shotgun (WGS) entry which is preliminary data.</text>
</comment>
<sequence length="414" mass="44393">MSANSQAFTSANRFAALESLNSSPSINGSSTKIDGLPNGKSQTNGSAAPSTTSAGKKSKAKPVNGHANAQMNGSADGNAGKKPKDRISSSSVESQPSIDVKTSPRAAPAKVDTPEASSMTTRQRANKTKDPRGKPSLQADALSLSNLPIGKKVRQVVDTANAKIDWEIPRKTLHASIGFLVLYLYNTQPDSVWPLIRILAAACVVVYLTDLLRFRSRTVAGWYNYLLGALMRESEKTTVNGVVWYLIGVTWTLAVYPRDIAVIAVMTLSWSDTAASTIGRLIGRHSSPLPSHVPLVPFLPFAKRKSLAGYLAAALTGFCICLGFWWNGRHEGWQPHAGDAGWWFLDFQGSETGNGFGRIAVLGKPLGLWLSALVLGFGGATVEAIDVKLDDNLTLPIGTGALMWVWLTIAKYIL</sequence>
<dbReference type="EMBL" id="JASBWT010000007">
    <property type="protein sequence ID" value="KAJ9103095.1"/>
    <property type="molecule type" value="Genomic_DNA"/>
</dbReference>
<dbReference type="Proteomes" id="UP001227268">
    <property type="component" value="Unassembled WGS sequence"/>
</dbReference>
<name>A0ACC2VW59_9TREE</name>
<gene>
    <name evidence="1" type="ORF">QFC21_002517</name>
</gene>
<proteinExistence type="predicted"/>
<protein>
    <submittedName>
        <fullName evidence="1">Uncharacterized protein</fullName>
    </submittedName>
</protein>
<keyword evidence="2" id="KW-1185">Reference proteome</keyword>
<accession>A0ACC2VW59</accession>
<evidence type="ECO:0000313" key="2">
    <source>
        <dbReference type="Proteomes" id="UP001227268"/>
    </source>
</evidence>
<reference evidence="1" key="1">
    <citation type="submission" date="2023-04" db="EMBL/GenBank/DDBJ databases">
        <title>Draft Genome sequencing of Naganishia species isolated from polar environments using Oxford Nanopore Technology.</title>
        <authorList>
            <person name="Leo P."/>
            <person name="Venkateswaran K."/>
        </authorList>
    </citation>
    <scope>NUCLEOTIDE SEQUENCE</scope>
    <source>
        <strain evidence="1">MNA-CCFEE 5423</strain>
    </source>
</reference>
<evidence type="ECO:0000313" key="1">
    <source>
        <dbReference type="EMBL" id="KAJ9103095.1"/>
    </source>
</evidence>